<feature type="region of interest" description="Disordered" evidence="1">
    <location>
        <begin position="16"/>
        <end position="121"/>
    </location>
</feature>
<reference evidence="3" key="1">
    <citation type="submission" date="2020-12" db="EMBL/GenBank/DDBJ databases">
        <title>Hymenobacter sp.</title>
        <authorList>
            <person name="Kim M.K."/>
        </authorList>
    </citation>
    <scope>NUCLEOTIDE SEQUENCE [LARGE SCALE GENOMIC DNA]</scope>
    <source>
        <strain evidence="3">BT553</strain>
    </source>
</reference>
<gene>
    <name evidence="2" type="ORF">JAO74_06810</name>
</gene>
<accession>A0ABS0XN82</accession>
<dbReference type="EMBL" id="JAELXS010000003">
    <property type="protein sequence ID" value="MBJ6121499.1"/>
    <property type="molecule type" value="Genomic_DNA"/>
</dbReference>
<dbReference type="Pfam" id="PF11154">
    <property type="entry name" value="DUF2934"/>
    <property type="match status" value="1"/>
</dbReference>
<dbReference type="Proteomes" id="UP000640426">
    <property type="component" value="Unassembled WGS sequence"/>
</dbReference>
<sequence>MSDDRHESISRRAYELWEKEGGSHGRDTDHWHQAAGEVDQGGTQVAPDGTTIGEGSSIADAEATSSATREAPAGSTDEAEPADSPAVATPRAKAPPKRKAPAEPADTPAPAAPKPRKTKTK</sequence>
<protein>
    <submittedName>
        <fullName evidence="2">DUF2934 domain-containing protein</fullName>
    </submittedName>
</protein>
<dbReference type="InterPro" id="IPR021327">
    <property type="entry name" value="DUF2934"/>
</dbReference>
<feature type="compositionally biased region" description="Basic and acidic residues" evidence="1">
    <location>
        <begin position="16"/>
        <end position="32"/>
    </location>
</feature>
<name>A0ABS0XN82_9SPHN</name>
<dbReference type="RefSeq" id="WP_199036389.1">
    <property type="nucleotide sequence ID" value="NZ_JAELXS010000003.1"/>
</dbReference>
<organism evidence="2 3">
    <name type="scientific">Sphingomonas mollis</name>
    <dbReference type="NCBI Taxonomy" id="2795726"/>
    <lineage>
        <taxon>Bacteria</taxon>
        <taxon>Pseudomonadati</taxon>
        <taxon>Pseudomonadota</taxon>
        <taxon>Alphaproteobacteria</taxon>
        <taxon>Sphingomonadales</taxon>
        <taxon>Sphingomonadaceae</taxon>
        <taxon>Sphingomonas</taxon>
    </lineage>
</organism>
<evidence type="ECO:0000313" key="2">
    <source>
        <dbReference type="EMBL" id="MBJ6121499.1"/>
    </source>
</evidence>
<proteinExistence type="predicted"/>
<evidence type="ECO:0000256" key="1">
    <source>
        <dbReference type="SAM" id="MobiDB-lite"/>
    </source>
</evidence>
<keyword evidence="3" id="KW-1185">Reference proteome</keyword>
<comment type="caution">
    <text evidence="2">The sequence shown here is derived from an EMBL/GenBank/DDBJ whole genome shotgun (WGS) entry which is preliminary data.</text>
</comment>
<evidence type="ECO:0000313" key="3">
    <source>
        <dbReference type="Proteomes" id="UP000640426"/>
    </source>
</evidence>